<gene>
    <name evidence="2" type="ORF">SAMN04488104_100224</name>
</gene>
<dbReference type="Pfam" id="PF13715">
    <property type="entry name" value="CarbopepD_reg_2"/>
    <property type="match status" value="1"/>
</dbReference>
<sequence length="251" mass="28324">MRYKIHIPDPCSEDPKNFSATPNGGFCHSCQKKVVDFRKMSQTEVFDFLNKNSSSRCGIFDPDQLTIPKNKIPKNVKFPSFWAFGFLGIMGCSLPMVAQASIQSPIEQIPIAPKEITKSDTAYLPKRTIKGRVISFYFNEKQALTGTRIAIKGTPTGTVADQKGYFELEVPDSVRAQKIIISLSFVGYKIKEVAVYDTQLPVQLGEIQLQEDTDFVMGEFIYIKPTLWQRFKGIFKSKTPKNCSKPNHQHA</sequence>
<dbReference type="SUPFAM" id="SSF49464">
    <property type="entry name" value="Carboxypeptidase regulatory domain-like"/>
    <property type="match status" value="1"/>
</dbReference>
<keyword evidence="1" id="KW-0472">Membrane</keyword>
<feature type="transmembrane region" description="Helical" evidence="1">
    <location>
        <begin position="78"/>
        <end position="98"/>
    </location>
</feature>
<dbReference type="EMBL" id="FNAC01000002">
    <property type="protein sequence ID" value="SDC58159.1"/>
    <property type="molecule type" value="Genomic_DNA"/>
</dbReference>
<dbReference type="Proteomes" id="UP000199060">
    <property type="component" value="Unassembled WGS sequence"/>
</dbReference>
<accession>A0A1G6MRH7</accession>
<evidence type="ECO:0000256" key="1">
    <source>
        <dbReference type="SAM" id="Phobius"/>
    </source>
</evidence>
<evidence type="ECO:0000313" key="2">
    <source>
        <dbReference type="EMBL" id="SDC58159.1"/>
    </source>
</evidence>
<evidence type="ECO:0000313" key="3">
    <source>
        <dbReference type="Proteomes" id="UP000199060"/>
    </source>
</evidence>
<proteinExistence type="predicted"/>
<name>A0A1G6MRH7_9BACT</name>
<keyword evidence="3" id="KW-1185">Reference proteome</keyword>
<organism evidence="2 3">
    <name type="scientific">Algoriphagus faecimaris</name>
    <dbReference type="NCBI Taxonomy" id="686796"/>
    <lineage>
        <taxon>Bacteria</taxon>
        <taxon>Pseudomonadati</taxon>
        <taxon>Bacteroidota</taxon>
        <taxon>Cytophagia</taxon>
        <taxon>Cytophagales</taxon>
        <taxon>Cyclobacteriaceae</taxon>
        <taxon>Algoriphagus</taxon>
    </lineage>
</organism>
<reference evidence="3" key="1">
    <citation type="submission" date="2016-10" db="EMBL/GenBank/DDBJ databases">
        <authorList>
            <person name="Varghese N."/>
            <person name="Submissions S."/>
        </authorList>
    </citation>
    <scope>NUCLEOTIDE SEQUENCE [LARGE SCALE GENOMIC DNA]</scope>
    <source>
        <strain evidence="3">DSM 23095</strain>
    </source>
</reference>
<dbReference type="STRING" id="686796.SAMN04488104_100224"/>
<keyword evidence="1" id="KW-1133">Transmembrane helix</keyword>
<dbReference type="Gene3D" id="2.60.40.1120">
    <property type="entry name" value="Carboxypeptidase-like, regulatory domain"/>
    <property type="match status" value="1"/>
</dbReference>
<keyword evidence="1" id="KW-0812">Transmembrane</keyword>
<dbReference type="OrthoDB" id="7432683at2"/>
<protein>
    <submittedName>
        <fullName evidence="2">CarboxypepD_reg-like domain-containing protein</fullName>
    </submittedName>
</protein>
<dbReference type="InterPro" id="IPR008969">
    <property type="entry name" value="CarboxyPept-like_regulatory"/>
</dbReference>
<dbReference type="AlphaFoldDB" id="A0A1G6MRH7"/>